<gene>
    <name evidence="6" type="ORF">NIES1031_21790</name>
</gene>
<keyword evidence="7" id="KW-1185">Reference proteome</keyword>
<dbReference type="Gene3D" id="1.10.357.10">
    <property type="entry name" value="Tetracycline Repressor, domain 2"/>
    <property type="match status" value="1"/>
</dbReference>
<dbReference type="STRING" id="247279.NIES1031_21790"/>
<proteinExistence type="predicted"/>
<protein>
    <submittedName>
        <fullName evidence="6">TetR family transcriptional regulator</fullName>
    </submittedName>
</protein>
<dbReference type="Pfam" id="PF21993">
    <property type="entry name" value="TetR_C_13_2"/>
    <property type="match status" value="1"/>
</dbReference>
<evidence type="ECO:0000256" key="3">
    <source>
        <dbReference type="ARBA" id="ARBA00023163"/>
    </source>
</evidence>
<dbReference type="GO" id="GO:0003677">
    <property type="term" value="F:DNA binding"/>
    <property type="evidence" value="ECO:0007669"/>
    <property type="project" value="UniProtKB-UniRule"/>
</dbReference>
<dbReference type="RefSeq" id="WP_073551542.1">
    <property type="nucleotide sequence ID" value="NZ_CAWMVK010000020.1"/>
</dbReference>
<reference evidence="6 7" key="1">
    <citation type="submission" date="2016-11" db="EMBL/GenBank/DDBJ databases">
        <title>Draft Genome Sequences of Nine Cyanobacterial Strains from Diverse Habitats.</title>
        <authorList>
            <person name="Zhu T."/>
            <person name="Hou S."/>
            <person name="Lu X."/>
            <person name="Hess W.R."/>
        </authorList>
    </citation>
    <scope>NUCLEOTIDE SEQUENCE [LARGE SCALE GENOMIC DNA]</scope>
    <source>
        <strain evidence="6 7">5.2 s.c.1</strain>
    </source>
</reference>
<feature type="DNA-binding region" description="H-T-H motif" evidence="4">
    <location>
        <begin position="25"/>
        <end position="44"/>
    </location>
</feature>
<dbReference type="SUPFAM" id="SSF48498">
    <property type="entry name" value="Tetracyclin repressor-like, C-terminal domain"/>
    <property type="match status" value="1"/>
</dbReference>
<dbReference type="PANTHER" id="PTHR47506">
    <property type="entry name" value="TRANSCRIPTIONAL REGULATORY PROTEIN"/>
    <property type="match status" value="1"/>
</dbReference>
<dbReference type="InterPro" id="IPR054156">
    <property type="entry name" value="YxaF_TetR_C"/>
</dbReference>
<dbReference type="InterPro" id="IPR009057">
    <property type="entry name" value="Homeodomain-like_sf"/>
</dbReference>
<evidence type="ECO:0000256" key="2">
    <source>
        <dbReference type="ARBA" id="ARBA00023125"/>
    </source>
</evidence>
<dbReference type="AlphaFoldDB" id="A0A1U7HCR5"/>
<evidence type="ECO:0000259" key="5">
    <source>
        <dbReference type="PROSITE" id="PS50977"/>
    </source>
</evidence>
<evidence type="ECO:0000313" key="6">
    <source>
        <dbReference type="EMBL" id="OKH21373.1"/>
    </source>
</evidence>
<dbReference type="SUPFAM" id="SSF46689">
    <property type="entry name" value="Homeodomain-like"/>
    <property type="match status" value="1"/>
</dbReference>
<accession>A0A1U7HCR5</accession>
<dbReference type="Pfam" id="PF00440">
    <property type="entry name" value="TetR_N"/>
    <property type="match status" value="1"/>
</dbReference>
<keyword evidence="2 4" id="KW-0238">DNA-binding</keyword>
<feature type="domain" description="HTH tetR-type" evidence="5">
    <location>
        <begin position="2"/>
        <end position="62"/>
    </location>
</feature>
<evidence type="ECO:0000256" key="4">
    <source>
        <dbReference type="PROSITE-ProRule" id="PRU00335"/>
    </source>
</evidence>
<dbReference type="EMBL" id="MRCC01000027">
    <property type="protein sequence ID" value="OKH21373.1"/>
    <property type="molecule type" value="Genomic_DNA"/>
</dbReference>
<dbReference type="PROSITE" id="PS50977">
    <property type="entry name" value="HTH_TETR_2"/>
    <property type="match status" value="1"/>
</dbReference>
<sequence length="181" mass="20522">MSKDKEQVIIELLKVFRQYGYEGTTLTRLSQATGLGKASLYHHFPKGKEEMAQAVLNYLDNWMETNIFATLRSHDQPIERIQAMTQKVNELYNGGEHACLLAVLSLESKLFAEEIQNALNCWIRSLAQVLIDAGFEEKLAHQKAEDAILQIQGSLVLVRGLGNTAPFQRVLQRLPEELLRI</sequence>
<dbReference type="InterPro" id="IPR001647">
    <property type="entry name" value="HTH_TetR"/>
</dbReference>
<organism evidence="6 7">
    <name type="scientific">Chroogloeocystis siderophila 5.2 s.c.1</name>
    <dbReference type="NCBI Taxonomy" id="247279"/>
    <lineage>
        <taxon>Bacteria</taxon>
        <taxon>Bacillati</taxon>
        <taxon>Cyanobacteriota</taxon>
        <taxon>Cyanophyceae</taxon>
        <taxon>Oscillatoriophycideae</taxon>
        <taxon>Chroococcales</taxon>
        <taxon>Chroococcaceae</taxon>
        <taxon>Chroogloeocystis</taxon>
    </lineage>
</organism>
<name>A0A1U7HCR5_9CHRO</name>
<evidence type="ECO:0000256" key="1">
    <source>
        <dbReference type="ARBA" id="ARBA00023015"/>
    </source>
</evidence>
<dbReference type="InterPro" id="IPR036271">
    <property type="entry name" value="Tet_transcr_reg_TetR-rel_C_sf"/>
</dbReference>
<dbReference type="Proteomes" id="UP000185984">
    <property type="component" value="Unassembled WGS sequence"/>
</dbReference>
<evidence type="ECO:0000313" key="7">
    <source>
        <dbReference type="Proteomes" id="UP000185984"/>
    </source>
</evidence>
<dbReference type="OrthoDB" id="9814200at2"/>
<comment type="caution">
    <text evidence="6">The sequence shown here is derived from an EMBL/GenBank/DDBJ whole genome shotgun (WGS) entry which is preliminary data.</text>
</comment>
<dbReference type="PANTHER" id="PTHR47506:SF7">
    <property type="entry name" value="TRANSCRIPTIONAL REGULATORY PROTEIN"/>
    <property type="match status" value="1"/>
</dbReference>
<keyword evidence="3" id="KW-0804">Transcription</keyword>
<keyword evidence="1" id="KW-0805">Transcription regulation</keyword>